<dbReference type="EMBL" id="JAYMYQ010000001">
    <property type="protein sequence ID" value="KAK7361999.1"/>
    <property type="molecule type" value="Genomic_DNA"/>
</dbReference>
<evidence type="ECO:0000313" key="2">
    <source>
        <dbReference type="Proteomes" id="UP001367508"/>
    </source>
</evidence>
<accession>A0AAN9R8R4</accession>
<protein>
    <submittedName>
        <fullName evidence="1">Uncharacterized protein</fullName>
    </submittedName>
</protein>
<sequence length="135" mass="15165">MVQPDEELQCLEFPRADAVAIRRHSVARGGVQEPRPTMDDVFSPSDLRTAAAYPRPLYLVTLSLVRQQFHHLCKIQAMKNSIPINRDLEEMLELRLPGAVQDEALCFLPAEFAASTSGSSLWAIGESSERERKPF</sequence>
<dbReference type="AlphaFoldDB" id="A0AAN9R8R4"/>
<dbReference type="Proteomes" id="UP001367508">
    <property type="component" value="Unassembled WGS sequence"/>
</dbReference>
<name>A0AAN9R8R4_CANGL</name>
<evidence type="ECO:0000313" key="1">
    <source>
        <dbReference type="EMBL" id="KAK7361999.1"/>
    </source>
</evidence>
<gene>
    <name evidence="1" type="ORF">VNO77_04096</name>
</gene>
<proteinExistence type="predicted"/>
<organism evidence="1 2">
    <name type="scientific">Canavalia gladiata</name>
    <name type="common">Sword bean</name>
    <name type="synonym">Dolichos gladiatus</name>
    <dbReference type="NCBI Taxonomy" id="3824"/>
    <lineage>
        <taxon>Eukaryota</taxon>
        <taxon>Viridiplantae</taxon>
        <taxon>Streptophyta</taxon>
        <taxon>Embryophyta</taxon>
        <taxon>Tracheophyta</taxon>
        <taxon>Spermatophyta</taxon>
        <taxon>Magnoliopsida</taxon>
        <taxon>eudicotyledons</taxon>
        <taxon>Gunneridae</taxon>
        <taxon>Pentapetalae</taxon>
        <taxon>rosids</taxon>
        <taxon>fabids</taxon>
        <taxon>Fabales</taxon>
        <taxon>Fabaceae</taxon>
        <taxon>Papilionoideae</taxon>
        <taxon>50 kb inversion clade</taxon>
        <taxon>NPAAA clade</taxon>
        <taxon>indigoferoid/millettioid clade</taxon>
        <taxon>Phaseoleae</taxon>
        <taxon>Canavalia</taxon>
    </lineage>
</organism>
<reference evidence="1 2" key="1">
    <citation type="submission" date="2024-01" db="EMBL/GenBank/DDBJ databases">
        <title>The genomes of 5 underutilized Papilionoideae crops provide insights into root nodulation and disease resistanc.</title>
        <authorList>
            <person name="Jiang F."/>
        </authorList>
    </citation>
    <scope>NUCLEOTIDE SEQUENCE [LARGE SCALE GENOMIC DNA]</scope>
    <source>
        <strain evidence="1">LVBAO_FW01</strain>
        <tissue evidence="1">Leaves</tissue>
    </source>
</reference>
<comment type="caution">
    <text evidence="1">The sequence shown here is derived from an EMBL/GenBank/DDBJ whole genome shotgun (WGS) entry which is preliminary data.</text>
</comment>
<keyword evidence="2" id="KW-1185">Reference proteome</keyword>